<reference evidence="8 9" key="1">
    <citation type="journal article" date="2021" name="BMC Genomics">
        <title>Datura genome reveals duplications of psychoactive alkaloid biosynthetic genes and high mutation rate following tissue culture.</title>
        <authorList>
            <person name="Rajewski A."/>
            <person name="Carter-House D."/>
            <person name="Stajich J."/>
            <person name="Litt A."/>
        </authorList>
    </citation>
    <scope>NUCLEOTIDE SEQUENCE [LARGE SCALE GENOMIC DNA]</scope>
    <source>
        <strain evidence="8">AR-01</strain>
    </source>
</reference>
<evidence type="ECO:0000256" key="3">
    <source>
        <dbReference type="ARBA" id="ARBA00022679"/>
    </source>
</evidence>
<dbReference type="PANTHER" id="PTHR31889">
    <property type="entry name" value="FUCOSYLTRANSFERASE 2-RELATED"/>
    <property type="match status" value="1"/>
</dbReference>
<comment type="function">
    <text evidence="7">May be involved in cell wall biosynthesis.</text>
</comment>
<dbReference type="InterPro" id="IPR004938">
    <property type="entry name" value="XG_FTase"/>
</dbReference>
<evidence type="ECO:0000256" key="7">
    <source>
        <dbReference type="RuleBase" id="RU367004"/>
    </source>
</evidence>
<evidence type="ECO:0000256" key="1">
    <source>
        <dbReference type="ARBA" id="ARBA00010481"/>
    </source>
</evidence>
<keyword evidence="5" id="KW-0325">Glycoprotein</keyword>
<proteinExistence type="inferred from homology"/>
<dbReference type="Pfam" id="PF03254">
    <property type="entry name" value="XG_FTase"/>
    <property type="match status" value="1"/>
</dbReference>
<dbReference type="Proteomes" id="UP000823775">
    <property type="component" value="Unassembled WGS sequence"/>
</dbReference>
<comment type="subcellular location">
    <subcellularLocation>
        <location evidence="7">Golgi apparatus</location>
        <location evidence="7">Golgi stack membrane</location>
        <topology evidence="7">Single-pass type II membrane protein</topology>
    </subcellularLocation>
</comment>
<organism evidence="8 9">
    <name type="scientific">Datura stramonium</name>
    <name type="common">Jimsonweed</name>
    <name type="synonym">Common thornapple</name>
    <dbReference type="NCBI Taxonomy" id="4076"/>
    <lineage>
        <taxon>Eukaryota</taxon>
        <taxon>Viridiplantae</taxon>
        <taxon>Streptophyta</taxon>
        <taxon>Embryophyta</taxon>
        <taxon>Tracheophyta</taxon>
        <taxon>Spermatophyta</taxon>
        <taxon>Magnoliopsida</taxon>
        <taxon>eudicotyledons</taxon>
        <taxon>Gunneridae</taxon>
        <taxon>Pentapetalae</taxon>
        <taxon>asterids</taxon>
        <taxon>lamiids</taxon>
        <taxon>Solanales</taxon>
        <taxon>Solanaceae</taxon>
        <taxon>Solanoideae</taxon>
        <taxon>Datureae</taxon>
        <taxon>Datura</taxon>
    </lineage>
</organism>
<gene>
    <name evidence="8" type="ORF">HAX54_019223</name>
</gene>
<accession>A0ABS8UQY2</accession>
<evidence type="ECO:0000256" key="6">
    <source>
        <dbReference type="ARBA" id="ARBA00023316"/>
    </source>
</evidence>
<dbReference type="EC" id="2.4.1.-" evidence="7"/>
<comment type="caution">
    <text evidence="8">The sequence shown here is derived from an EMBL/GenBank/DDBJ whole genome shotgun (WGS) entry which is preliminary data.</text>
</comment>
<dbReference type="EMBL" id="JACEIK010002334">
    <property type="protein sequence ID" value="MCD9560526.1"/>
    <property type="molecule type" value="Genomic_DNA"/>
</dbReference>
<comment type="similarity">
    <text evidence="1 7">Belongs to the glycosyltransferase 37 family.</text>
</comment>
<evidence type="ECO:0000256" key="5">
    <source>
        <dbReference type="ARBA" id="ARBA00023180"/>
    </source>
</evidence>
<evidence type="ECO:0000313" key="9">
    <source>
        <dbReference type="Proteomes" id="UP000823775"/>
    </source>
</evidence>
<protein>
    <recommendedName>
        <fullName evidence="7">Fucosyltransferase</fullName>
        <ecNumber evidence="7">2.4.1.-</ecNumber>
    </recommendedName>
</protein>
<evidence type="ECO:0000256" key="2">
    <source>
        <dbReference type="ARBA" id="ARBA00022676"/>
    </source>
</evidence>
<evidence type="ECO:0000256" key="4">
    <source>
        <dbReference type="ARBA" id="ARBA00023034"/>
    </source>
</evidence>
<keyword evidence="9" id="KW-1185">Reference proteome</keyword>
<sequence length="167" mass="19124">MKENPLPQINRSSEPIILNQSAKQRKTIAILITSLSPEYSEEFRKMYRENPTVTGEIVNVYQPSQEEYQQSENLLHERKALEEMYLLSLSDKLVTSRRSTFGYVAQGLGGLKPWIIYKIDQNRIAHNPPCVRAASLEPCFHSPLTMIAKRKRQQTPAKSFLTSGKCL</sequence>
<keyword evidence="2 7" id="KW-0328">Glycosyltransferase</keyword>
<keyword evidence="3 7" id="KW-0808">Transferase</keyword>
<name>A0ABS8UQY2_DATST</name>
<dbReference type="Gene3D" id="3.40.50.11350">
    <property type="match status" value="1"/>
</dbReference>
<evidence type="ECO:0000313" key="8">
    <source>
        <dbReference type="EMBL" id="MCD9560526.1"/>
    </source>
</evidence>
<dbReference type="PANTHER" id="PTHR31889:SF70">
    <property type="entry name" value="FUCOSYLTRANSFERASE"/>
    <property type="match status" value="1"/>
</dbReference>
<keyword evidence="4 7" id="KW-0333">Golgi apparatus</keyword>
<keyword evidence="6 7" id="KW-0961">Cell wall biogenesis/degradation</keyword>